<dbReference type="PANTHER" id="PTHR13322">
    <property type="entry name" value="C1ORF73 PROTEIN"/>
    <property type="match status" value="1"/>
</dbReference>
<dbReference type="OrthoDB" id="1921953at2759"/>
<organism evidence="1 2">
    <name type="scientific">Coptis chinensis</name>
    <dbReference type="NCBI Taxonomy" id="261450"/>
    <lineage>
        <taxon>Eukaryota</taxon>
        <taxon>Viridiplantae</taxon>
        <taxon>Streptophyta</taxon>
        <taxon>Embryophyta</taxon>
        <taxon>Tracheophyta</taxon>
        <taxon>Spermatophyta</taxon>
        <taxon>Magnoliopsida</taxon>
        <taxon>Ranunculales</taxon>
        <taxon>Ranunculaceae</taxon>
        <taxon>Coptidoideae</taxon>
        <taxon>Coptis</taxon>
    </lineage>
</organism>
<evidence type="ECO:0000313" key="1">
    <source>
        <dbReference type="EMBL" id="KAF9611536.1"/>
    </source>
</evidence>
<sequence>MRISNIYGLIPGEDRLFANAVLLRLADAFKSGDKHTRLCILKPFLLETRQRKKYVGLLAKERIANYEQLLKRVKIVFDRGDVESRAITLCFLGCWSDFAKRRSLKYATWSCQV</sequence>
<dbReference type="GO" id="GO:0034472">
    <property type="term" value="P:snRNA 3'-end processing"/>
    <property type="evidence" value="ECO:0007669"/>
    <property type="project" value="TreeGrafter"/>
</dbReference>
<gene>
    <name evidence="1" type="ORF">IFM89_032936</name>
</gene>
<proteinExistence type="predicted"/>
<dbReference type="GO" id="GO:0032039">
    <property type="term" value="C:integrator complex"/>
    <property type="evidence" value="ECO:0007669"/>
    <property type="project" value="InterPro"/>
</dbReference>
<dbReference type="EMBL" id="JADFTS010000004">
    <property type="protein sequence ID" value="KAF9611536.1"/>
    <property type="molecule type" value="Genomic_DNA"/>
</dbReference>
<evidence type="ECO:0000313" key="2">
    <source>
        <dbReference type="Proteomes" id="UP000631114"/>
    </source>
</evidence>
<dbReference type="PANTHER" id="PTHR13322:SF2">
    <property type="entry name" value="INTEGRATOR COMPLEX SUBUNIT 7"/>
    <property type="match status" value="1"/>
</dbReference>
<dbReference type="InterPro" id="IPR033060">
    <property type="entry name" value="INTS7"/>
</dbReference>
<keyword evidence="2" id="KW-1185">Reference proteome</keyword>
<reference evidence="1 2" key="1">
    <citation type="submission" date="2020-10" db="EMBL/GenBank/DDBJ databases">
        <title>The Coptis chinensis genome and diversification of protoberbering-type alkaloids.</title>
        <authorList>
            <person name="Wang B."/>
            <person name="Shu S."/>
            <person name="Song C."/>
            <person name="Liu Y."/>
        </authorList>
    </citation>
    <scope>NUCLEOTIDE SEQUENCE [LARGE SCALE GENOMIC DNA]</scope>
    <source>
        <strain evidence="1">HL-2020</strain>
        <tissue evidence="1">Leaf</tissue>
    </source>
</reference>
<comment type="caution">
    <text evidence="1">The sequence shown here is derived from an EMBL/GenBank/DDBJ whole genome shotgun (WGS) entry which is preliminary data.</text>
</comment>
<name>A0A835I5B4_9MAGN</name>
<dbReference type="AlphaFoldDB" id="A0A835I5B4"/>
<accession>A0A835I5B4</accession>
<dbReference type="Proteomes" id="UP000631114">
    <property type="component" value="Unassembled WGS sequence"/>
</dbReference>
<protein>
    <submittedName>
        <fullName evidence="1">Uncharacterized protein</fullName>
    </submittedName>
</protein>